<feature type="non-terminal residue" evidence="1">
    <location>
        <position position="141"/>
    </location>
</feature>
<dbReference type="InterPro" id="IPR019410">
    <property type="entry name" value="Methyltransf_16"/>
</dbReference>
<dbReference type="InterPro" id="IPR029063">
    <property type="entry name" value="SAM-dependent_MTases_sf"/>
</dbReference>
<sequence length="141" mass="15265">EVDDYRVRSVCISPSPPLPDRKQICSLVVSDDEDEEAMDRVMWNPIVGSSAQQAISALRDAFGVLGVWPAAWVAAQRVMRICRARPGLRLLELGCGSGLPSLCALALGAHVVATDLEELPLQLLKAAFEAQELPGELETQQ</sequence>
<dbReference type="PANTHER" id="PTHR14614:SF163">
    <property type="entry name" value="METHYLTRANSFERASE SMALL DOMAIN-CONTAINING PROTEIN"/>
    <property type="match status" value="1"/>
</dbReference>
<feature type="non-terminal residue" evidence="1">
    <location>
        <position position="1"/>
    </location>
</feature>
<protein>
    <submittedName>
        <fullName evidence="1">Uncharacterized protein</fullName>
    </submittedName>
</protein>
<evidence type="ECO:0000313" key="1">
    <source>
        <dbReference type="EMBL" id="CAI4006666.1"/>
    </source>
</evidence>
<evidence type="ECO:0000313" key="2">
    <source>
        <dbReference type="EMBL" id="CAL1160041.1"/>
    </source>
</evidence>
<keyword evidence="3" id="KW-1185">Reference proteome</keyword>
<dbReference type="EMBL" id="CAMXCT020003876">
    <property type="protein sequence ID" value="CAL1160041.1"/>
    <property type="molecule type" value="Genomic_DNA"/>
</dbReference>
<dbReference type="SUPFAM" id="SSF53335">
    <property type="entry name" value="S-adenosyl-L-methionine-dependent methyltransferases"/>
    <property type="match status" value="1"/>
</dbReference>
<comment type="caution">
    <text evidence="1">The sequence shown here is derived from an EMBL/GenBank/DDBJ whole genome shotgun (WGS) entry which is preliminary data.</text>
</comment>
<dbReference type="AlphaFoldDB" id="A0A9P1DAC0"/>
<dbReference type="Proteomes" id="UP001152797">
    <property type="component" value="Unassembled WGS sequence"/>
</dbReference>
<accession>A0A9P1DAC0</accession>
<reference evidence="2" key="2">
    <citation type="submission" date="2024-04" db="EMBL/GenBank/DDBJ databases">
        <authorList>
            <person name="Chen Y."/>
            <person name="Shah S."/>
            <person name="Dougan E. K."/>
            <person name="Thang M."/>
            <person name="Chan C."/>
        </authorList>
    </citation>
    <scope>NUCLEOTIDE SEQUENCE [LARGE SCALE GENOMIC DNA]</scope>
</reference>
<gene>
    <name evidence="1" type="ORF">C1SCF055_LOCUS32284</name>
</gene>
<reference evidence="1" key="1">
    <citation type="submission" date="2022-10" db="EMBL/GenBank/DDBJ databases">
        <authorList>
            <person name="Chen Y."/>
            <person name="Dougan E. K."/>
            <person name="Chan C."/>
            <person name="Rhodes N."/>
            <person name="Thang M."/>
        </authorList>
    </citation>
    <scope>NUCLEOTIDE SEQUENCE</scope>
</reference>
<dbReference type="EMBL" id="CAMXCT030003876">
    <property type="protein sequence ID" value="CAL4793978.1"/>
    <property type="molecule type" value="Genomic_DNA"/>
</dbReference>
<organism evidence="1">
    <name type="scientific">Cladocopium goreaui</name>
    <dbReference type="NCBI Taxonomy" id="2562237"/>
    <lineage>
        <taxon>Eukaryota</taxon>
        <taxon>Sar</taxon>
        <taxon>Alveolata</taxon>
        <taxon>Dinophyceae</taxon>
        <taxon>Suessiales</taxon>
        <taxon>Symbiodiniaceae</taxon>
        <taxon>Cladocopium</taxon>
    </lineage>
</organism>
<dbReference type="OrthoDB" id="431025at2759"/>
<evidence type="ECO:0000313" key="3">
    <source>
        <dbReference type="Proteomes" id="UP001152797"/>
    </source>
</evidence>
<dbReference type="EMBL" id="CAMXCT010003876">
    <property type="protein sequence ID" value="CAI4006666.1"/>
    <property type="molecule type" value="Genomic_DNA"/>
</dbReference>
<dbReference type="PANTHER" id="PTHR14614">
    <property type="entry name" value="HEPATOCELLULAR CARCINOMA-ASSOCIATED ANTIGEN"/>
    <property type="match status" value="1"/>
</dbReference>
<name>A0A9P1DAC0_9DINO</name>
<dbReference type="Gene3D" id="3.40.50.150">
    <property type="entry name" value="Vaccinia Virus protein VP39"/>
    <property type="match status" value="1"/>
</dbReference>
<proteinExistence type="predicted"/>